<dbReference type="SMART" id="SM00479">
    <property type="entry name" value="EXOIII"/>
    <property type="match status" value="1"/>
</dbReference>
<dbReference type="PANTHER" id="PTHR11472">
    <property type="entry name" value="DNA REPAIR DEAD HELICASE RAD3/XP-D SUBFAMILY MEMBER"/>
    <property type="match status" value="1"/>
</dbReference>
<keyword evidence="7" id="KW-0411">Iron-sulfur</keyword>
<keyword evidence="5" id="KW-0067">ATP-binding</keyword>
<dbReference type="GO" id="GO:0016818">
    <property type="term" value="F:hydrolase activity, acting on acid anhydrides, in phosphorus-containing anhydrides"/>
    <property type="evidence" value="ECO:0007669"/>
    <property type="project" value="InterPro"/>
</dbReference>
<dbReference type="Gene3D" id="3.30.420.10">
    <property type="entry name" value="Ribonuclease H-like superfamily/Ribonuclease H"/>
    <property type="match status" value="1"/>
</dbReference>
<dbReference type="InterPro" id="IPR006555">
    <property type="entry name" value="ATP-dep_Helicase_C"/>
</dbReference>
<keyword evidence="9" id="KW-0413">Isomerase</keyword>
<sequence length="943" mass="106237">MDRSDLLKALHLETFIALDFETTGLEVEVDRVMEVAAILFKDGVPEDRFTTLINPGIPIPKFIEEITGITNEMVADAPAENKILDNLFEFIGDYPLVAHNMPFDFSFLQEMALRHQKELSDRKLYDTLTLSRALLFFQPTHNLTAVSDYFGLSTEGAHRAEYDTENCGKIFVNFIEEAASYNLDLISRIVAMLKPFQVHNKELFIDIANALTQTGDLKNGLIQSKIPKPENTNIFIHEGKNDIKSMNSEEVFGPNGFLSQSYDNYEDRPSQVTYSQFIDGIITSPGGIGVVEAGTGLGKSMAYLFPVIKSNISNPDDGPTIVSCYTKHLQDQLFNKDLPQLTQAINAPVQAVVLKGRNNYICKSRLNWLIGSVDKILSAEEAMYLVPLMVWLEWTQTGDMDECPGFTNGFTFRLMALVQSEPGFCTSPICARNNGCFFGPLRKMVYNANLIVVNHALLVSEAKARVEAGEGMGFLPEHKSVIIDEAHNVAQVAYRQLTTVLDQRSLGYFLDRIDPEHSHSGRWNNQLKSLGALHPDFERLRNELGGAIKRCRESMKIFFEKLVGNSLHRFDPEAKYSTKLIIENLAEEFGPLEGDIEQVNRGFHGARNQVRRLREALLDIDETREDFLELHQLFDRGEGLMTDSLLLIQALTTNQDNDWVYWYEGSFKNIRGQTQLILMVQGAPVDIGPDLSSGLFKELDHSILTSATLRIDASFDYFLQRTGLNGVEFDDLKTAVFESPFHFNEQVTYYQYSGTDGQTPDALANMIYSCHQRYNKRMMVLFTSRAQLESTYQLLQRQAGGRGLPIFAQKRQSSRTGLVRGMHQSANGILLGTNAFWEGVDLPGELLEILIIVKMPFNVPTEPLVKAYGNLIQSQGGNSFMDYALPESVIRFRQGFGRLIRTSYDEGIFIVMDDRVVNKRYGIAFSEAIPVDMTVFSSVDELN</sequence>
<dbReference type="InterPro" id="IPR012337">
    <property type="entry name" value="RNaseH-like_sf"/>
</dbReference>
<dbReference type="AlphaFoldDB" id="A0A160VE59"/>
<keyword evidence="6" id="KW-0408">Iron</keyword>
<dbReference type="InterPro" id="IPR013520">
    <property type="entry name" value="Ribonucl_H"/>
</dbReference>
<dbReference type="EMBL" id="FAXC01000124">
    <property type="protein sequence ID" value="CUV08758.1"/>
    <property type="molecule type" value="Genomic_DNA"/>
</dbReference>
<keyword evidence="4 11" id="KW-0347">Helicase</keyword>
<dbReference type="GO" id="GO:0006260">
    <property type="term" value="P:DNA replication"/>
    <property type="evidence" value="ECO:0007669"/>
    <property type="project" value="InterPro"/>
</dbReference>
<dbReference type="InterPro" id="IPR010614">
    <property type="entry name" value="RAD3-like_helicase_DEAD"/>
</dbReference>
<accession>A0A160VE59</accession>
<dbReference type="GO" id="GO:0003678">
    <property type="term" value="F:DNA helicase activity"/>
    <property type="evidence" value="ECO:0007669"/>
    <property type="project" value="InterPro"/>
</dbReference>
<proteinExistence type="predicted"/>
<dbReference type="Pfam" id="PF13307">
    <property type="entry name" value="Helicase_C_2"/>
    <property type="match status" value="1"/>
</dbReference>
<dbReference type="InterPro" id="IPR006054">
    <property type="entry name" value="DnaQ"/>
</dbReference>
<evidence type="ECO:0000256" key="9">
    <source>
        <dbReference type="ARBA" id="ARBA00023235"/>
    </source>
</evidence>
<feature type="domain" description="Helicase ATP-binding" evidence="10">
    <location>
        <begin position="257"/>
        <end position="537"/>
    </location>
</feature>
<evidence type="ECO:0000256" key="2">
    <source>
        <dbReference type="ARBA" id="ARBA00022741"/>
    </source>
</evidence>
<name>A0A160VE59_9ZZZZ</name>
<dbReference type="InterPro" id="IPR036397">
    <property type="entry name" value="RNaseH_sf"/>
</dbReference>
<dbReference type="CDD" id="cd06127">
    <property type="entry name" value="DEDDh"/>
    <property type="match status" value="1"/>
</dbReference>
<dbReference type="SMART" id="SM00491">
    <property type="entry name" value="HELICc2"/>
    <property type="match status" value="1"/>
</dbReference>
<evidence type="ECO:0000313" key="11">
    <source>
        <dbReference type="EMBL" id="CUV08758.1"/>
    </source>
</evidence>
<dbReference type="SUPFAM" id="SSF52540">
    <property type="entry name" value="P-loop containing nucleoside triphosphate hydrolases"/>
    <property type="match status" value="1"/>
</dbReference>
<protein>
    <submittedName>
        <fullName evidence="11">DinG family ATP-dependent helicase YoaA</fullName>
    </submittedName>
</protein>
<evidence type="ECO:0000256" key="5">
    <source>
        <dbReference type="ARBA" id="ARBA00022840"/>
    </source>
</evidence>
<dbReference type="GO" id="GO:0005524">
    <property type="term" value="F:ATP binding"/>
    <property type="evidence" value="ECO:0007669"/>
    <property type="project" value="UniProtKB-KW"/>
</dbReference>
<evidence type="ECO:0000256" key="1">
    <source>
        <dbReference type="ARBA" id="ARBA00022723"/>
    </source>
</evidence>
<reference evidence="11" key="1">
    <citation type="submission" date="2015-10" db="EMBL/GenBank/DDBJ databases">
        <authorList>
            <person name="Gilbert D.G."/>
        </authorList>
    </citation>
    <scope>NUCLEOTIDE SEQUENCE</scope>
</reference>
<dbReference type="Pfam" id="PF00929">
    <property type="entry name" value="RNase_T"/>
    <property type="match status" value="1"/>
</dbReference>
<dbReference type="PROSITE" id="PS51193">
    <property type="entry name" value="HELICASE_ATP_BIND_2"/>
    <property type="match status" value="1"/>
</dbReference>
<dbReference type="NCBIfam" id="TIGR00573">
    <property type="entry name" value="dnaq"/>
    <property type="match status" value="1"/>
</dbReference>
<gene>
    <name evidence="11" type="ORF">MGWOODY_Mmi2340</name>
</gene>
<keyword evidence="1" id="KW-0479">Metal-binding</keyword>
<dbReference type="InterPro" id="IPR027417">
    <property type="entry name" value="P-loop_NTPase"/>
</dbReference>
<evidence type="ECO:0000256" key="3">
    <source>
        <dbReference type="ARBA" id="ARBA00022801"/>
    </source>
</evidence>
<keyword evidence="8" id="KW-0238">DNA-binding</keyword>
<dbReference type="Pfam" id="PF06733">
    <property type="entry name" value="DEAD_2"/>
    <property type="match status" value="1"/>
</dbReference>
<keyword evidence="2" id="KW-0547">Nucleotide-binding</keyword>
<dbReference type="InterPro" id="IPR045028">
    <property type="entry name" value="DinG/Rad3-like"/>
</dbReference>
<dbReference type="PANTHER" id="PTHR11472:SF34">
    <property type="entry name" value="REGULATOR OF TELOMERE ELONGATION HELICASE 1"/>
    <property type="match status" value="1"/>
</dbReference>
<evidence type="ECO:0000256" key="4">
    <source>
        <dbReference type="ARBA" id="ARBA00022806"/>
    </source>
</evidence>
<dbReference type="GO" id="GO:0051536">
    <property type="term" value="F:iron-sulfur cluster binding"/>
    <property type="evidence" value="ECO:0007669"/>
    <property type="project" value="UniProtKB-KW"/>
</dbReference>
<dbReference type="FunFam" id="3.30.420.10:FF:000045">
    <property type="entry name" value="3'-5' exonuclease DinG"/>
    <property type="match status" value="1"/>
</dbReference>
<dbReference type="Gene3D" id="3.40.50.300">
    <property type="entry name" value="P-loop containing nucleotide triphosphate hydrolases"/>
    <property type="match status" value="2"/>
</dbReference>
<organism evidence="11">
    <name type="scientific">hydrothermal vent metagenome</name>
    <dbReference type="NCBI Taxonomy" id="652676"/>
    <lineage>
        <taxon>unclassified sequences</taxon>
        <taxon>metagenomes</taxon>
        <taxon>ecological metagenomes</taxon>
    </lineage>
</organism>
<dbReference type="GO" id="GO:0046872">
    <property type="term" value="F:metal ion binding"/>
    <property type="evidence" value="ECO:0007669"/>
    <property type="project" value="UniProtKB-KW"/>
</dbReference>
<keyword evidence="3" id="KW-0378">Hydrolase</keyword>
<evidence type="ECO:0000256" key="8">
    <source>
        <dbReference type="ARBA" id="ARBA00023125"/>
    </source>
</evidence>
<evidence type="ECO:0000256" key="6">
    <source>
        <dbReference type="ARBA" id="ARBA00023004"/>
    </source>
</evidence>
<dbReference type="SUPFAM" id="SSF53098">
    <property type="entry name" value="Ribonuclease H-like"/>
    <property type="match status" value="1"/>
</dbReference>
<dbReference type="InterPro" id="IPR014013">
    <property type="entry name" value="Helic_SF1/SF2_ATP-bd_DinG/Rad3"/>
</dbReference>
<evidence type="ECO:0000256" key="7">
    <source>
        <dbReference type="ARBA" id="ARBA00023014"/>
    </source>
</evidence>
<dbReference type="GO" id="GO:0003887">
    <property type="term" value="F:DNA-directed DNA polymerase activity"/>
    <property type="evidence" value="ECO:0007669"/>
    <property type="project" value="InterPro"/>
</dbReference>
<evidence type="ECO:0000259" key="10">
    <source>
        <dbReference type="PROSITE" id="PS51193"/>
    </source>
</evidence>
<dbReference type="GO" id="GO:0003677">
    <property type="term" value="F:DNA binding"/>
    <property type="evidence" value="ECO:0007669"/>
    <property type="project" value="UniProtKB-KW"/>
</dbReference>